<gene>
    <name evidence="2" type="ORF">RJ640_021718</name>
</gene>
<proteinExistence type="predicted"/>
<evidence type="ECO:0000313" key="3">
    <source>
        <dbReference type="Proteomes" id="UP001187471"/>
    </source>
</evidence>
<dbReference type="InterPro" id="IPR008811">
    <property type="entry name" value="Glycosyl_hydrolases_36"/>
</dbReference>
<evidence type="ECO:0000313" key="2">
    <source>
        <dbReference type="EMBL" id="KAK2968329.1"/>
    </source>
</evidence>
<feature type="non-terminal residue" evidence="2">
    <location>
        <position position="1"/>
    </location>
</feature>
<evidence type="ECO:0000256" key="1">
    <source>
        <dbReference type="ARBA" id="ARBA00023277"/>
    </source>
</evidence>
<name>A0AA88QDF8_9ASTE</name>
<comment type="caution">
    <text evidence="2">The sequence shown here is derived from an EMBL/GenBank/DDBJ whole genome shotgun (WGS) entry which is preliminary data.</text>
</comment>
<keyword evidence="1" id="KW-0119">Carbohydrate metabolism</keyword>
<dbReference type="AlphaFoldDB" id="A0AA88QDF8"/>
<accession>A0AA88QDF8</accession>
<dbReference type="Pfam" id="PF05691">
    <property type="entry name" value="Raffinose_syn"/>
    <property type="match status" value="1"/>
</dbReference>
<sequence length="106" mass="11051">MFNSGGTIQSLEYNETGVQNAVHVEVKGGGIFLAFSNVKPEKCFLNGDGVGFEWSGDGKLTLSLPWNEDAGGISDVVGSEDVKLGGIRVLTDSSGDMSTLLSLANP</sequence>
<keyword evidence="3" id="KW-1185">Reference proteome</keyword>
<organism evidence="2 3">
    <name type="scientific">Escallonia rubra</name>
    <dbReference type="NCBI Taxonomy" id="112253"/>
    <lineage>
        <taxon>Eukaryota</taxon>
        <taxon>Viridiplantae</taxon>
        <taxon>Streptophyta</taxon>
        <taxon>Embryophyta</taxon>
        <taxon>Tracheophyta</taxon>
        <taxon>Spermatophyta</taxon>
        <taxon>Magnoliopsida</taxon>
        <taxon>eudicotyledons</taxon>
        <taxon>Gunneridae</taxon>
        <taxon>Pentapetalae</taxon>
        <taxon>asterids</taxon>
        <taxon>campanulids</taxon>
        <taxon>Escalloniales</taxon>
        <taxon>Escalloniaceae</taxon>
        <taxon>Escallonia</taxon>
    </lineage>
</organism>
<dbReference type="Proteomes" id="UP001187471">
    <property type="component" value="Unassembled WGS sequence"/>
</dbReference>
<protein>
    <submittedName>
        <fullName evidence="2">Uncharacterized protein</fullName>
    </submittedName>
</protein>
<dbReference type="EMBL" id="JAVXUO010002922">
    <property type="protein sequence ID" value="KAK2968329.1"/>
    <property type="molecule type" value="Genomic_DNA"/>
</dbReference>
<reference evidence="2" key="1">
    <citation type="submission" date="2022-12" db="EMBL/GenBank/DDBJ databases">
        <title>Draft genome assemblies for two species of Escallonia (Escalloniales).</title>
        <authorList>
            <person name="Chanderbali A."/>
            <person name="Dervinis C."/>
            <person name="Anghel I."/>
            <person name="Soltis D."/>
            <person name="Soltis P."/>
            <person name="Zapata F."/>
        </authorList>
    </citation>
    <scope>NUCLEOTIDE SEQUENCE</scope>
    <source>
        <strain evidence="2">UCBG92.1500</strain>
        <tissue evidence="2">Leaf</tissue>
    </source>
</reference>